<dbReference type="RefSeq" id="WP_045099784.1">
    <property type="nucleotide sequence ID" value="NZ_CP020614.1"/>
</dbReference>
<dbReference type="EMBL" id="FMVN01000008">
    <property type="protein sequence ID" value="SCY46087.1"/>
    <property type="molecule type" value="Genomic_DNA"/>
</dbReference>
<protein>
    <submittedName>
        <fullName evidence="1">Uncharacterized protein</fullName>
    </submittedName>
</protein>
<dbReference type="Proteomes" id="UP000182998">
    <property type="component" value="Unassembled WGS sequence"/>
</dbReference>
<dbReference type="KEGG" id="tmc:LMI_2299"/>
<proteinExistence type="predicted"/>
<reference evidence="3" key="2">
    <citation type="submission" date="2014-09" db="EMBL/GenBank/DDBJ databases">
        <authorList>
            <person name="Gomez-Valero L."/>
        </authorList>
    </citation>
    <scope>NUCLEOTIDE SEQUENCE [LARGE SCALE GENOMIC DNA]</scope>
    <source>
        <strain evidence="3">ATCC33218</strain>
    </source>
</reference>
<keyword evidence="4" id="KW-1185">Reference proteome</keyword>
<dbReference type="STRING" id="451.B6N58_04670"/>
<reference evidence="1" key="1">
    <citation type="submission" date="2014-09" db="EMBL/GenBank/DDBJ databases">
        <authorList>
            <person name="GOMEZ-VALERO Laura"/>
        </authorList>
    </citation>
    <scope>NUCLEOTIDE SEQUENCE</scope>
    <source>
        <strain evidence="1">ATCC33218</strain>
    </source>
</reference>
<dbReference type="HOGENOM" id="CLU_1531802_0_0_6"/>
<dbReference type="AlphaFoldDB" id="A0A098GHW0"/>
<evidence type="ECO:0000313" key="4">
    <source>
        <dbReference type="Proteomes" id="UP000182998"/>
    </source>
</evidence>
<dbReference type="Proteomes" id="UP000032414">
    <property type="component" value="Chromosome I"/>
</dbReference>
<accession>A0A098GHW0</accession>
<dbReference type="OrthoDB" id="5637939at2"/>
<evidence type="ECO:0000313" key="2">
    <source>
        <dbReference type="EMBL" id="SCY46087.1"/>
    </source>
</evidence>
<evidence type="ECO:0000313" key="1">
    <source>
        <dbReference type="EMBL" id="CEG61567.1"/>
    </source>
</evidence>
<name>A0A098GHW0_LEGMI</name>
<gene>
    <name evidence="1" type="ORF">LMI_2299</name>
    <name evidence="2" type="ORF">SAMN02982997_01775</name>
</gene>
<dbReference type="PATRIC" id="fig|451.8.peg.2981"/>
<reference evidence="2 4" key="3">
    <citation type="submission" date="2016-10" db="EMBL/GenBank/DDBJ databases">
        <authorList>
            <person name="Varghese N."/>
            <person name="Submissions S."/>
        </authorList>
    </citation>
    <scope>NUCLEOTIDE SEQUENCE [LARGE SCALE GENOMIC DNA]</scope>
    <source>
        <strain evidence="2 4">ATCC 33218</strain>
    </source>
</reference>
<evidence type="ECO:0000313" key="3">
    <source>
        <dbReference type="Proteomes" id="UP000032414"/>
    </source>
</evidence>
<organism evidence="1 3">
    <name type="scientific">Legionella micdadei</name>
    <name type="common">Tatlockia micdadei</name>
    <dbReference type="NCBI Taxonomy" id="451"/>
    <lineage>
        <taxon>Bacteria</taxon>
        <taxon>Pseudomonadati</taxon>
        <taxon>Pseudomonadota</taxon>
        <taxon>Gammaproteobacteria</taxon>
        <taxon>Legionellales</taxon>
        <taxon>Legionellaceae</taxon>
        <taxon>Legionella</taxon>
    </lineage>
</organism>
<dbReference type="EMBL" id="LN614830">
    <property type="protein sequence ID" value="CEG61567.1"/>
    <property type="molecule type" value="Genomic_DNA"/>
</dbReference>
<sequence>MKAREEKKSPGIFKATFDVIKAAFSNVDESYEYKFPQRKMLHEKAPPHVQAVNQHLDKEGVDLAQEHVTHFERGFEIDGHEGEGYQHNMKKWAKTVKNERKIADSFQKEADEEAKKGVDADQTKITYAKAGYLAHTLFGSGKAAMNPYVSHEEGLGIGAIHDYIDFQQDLKHGMQ</sequence>